<dbReference type="PANTHER" id="PTHR39244:SF5">
    <property type="entry name" value="NATTERIN-3-LIKE"/>
    <property type="match status" value="1"/>
</dbReference>
<evidence type="ECO:0008006" key="3">
    <source>
        <dbReference type="Google" id="ProtNLM"/>
    </source>
</evidence>
<evidence type="ECO:0000313" key="2">
    <source>
        <dbReference type="Proteomes" id="UP000593572"/>
    </source>
</evidence>
<dbReference type="EMBL" id="JABEZX010317302">
    <property type="protein sequence ID" value="MBA0575921.1"/>
    <property type="molecule type" value="Genomic_DNA"/>
</dbReference>
<dbReference type="Gene3D" id="2.170.15.10">
    <property type="entry name" value="Proaerolysin, chain A, domain 3"/>
    <property type="match status" value="1"/>
</dbReference>
<comment type="caution">
    <text evidence="1">The sequence shown here is derived from an EMBL/GenBank/DDBJ whole genome shotgun (WGS) entry which is preliminary data.</text>
</comment>
<organism evidence="1 2">
    <name type="scientific">Gossypium lobatum</name>
    <dbReference type="NCBI Taxonomy" id="34289"/>
    <lineage>
        <taxon>Eukaryota</taxon>
        <taxon>Viridiplantae</taxon>
        <taxon>Streptophyta</taxon>
        <taxon>Embryophyta</taxon>
        <taxon>Tracheophyta</taxon>
        <taxon>Spermatophyta</taxon>
        <taxon>Magnoliopsida</taxon>
        <taxon>eudicotyledons</taxon>
        <taxon>Gunneridae</taxon>
        <taxon>Pentapetalae</taxon>
        <taxon>rosids</taxon>
        <taxon>malvids</taxon>
        <taxon>Malvales</taxon>
        <taxon>Malvaceae</taxon>
        <taxon>Malvoideae</taxon>
        <taxon>Gossypium</taxon>
    </lineage>
</organism>
<evidence type="ECO:0000313" key="1">
    <source>
        <dbReference type="EMBL" id="MBA0575921.1"/>
    </source>
</evidence>
<sequence length="139" mass="15669">GYDIFGAFNDHIIKSNIWSTNSPLKLETKATFDVNSFPIIGEGGKIELFDQEQLRNELNETSITTSRKKVIQKVVVPPKTKVIVSLIAAKGKCDVPFTFKQSDTLNNGNTFTTEMEGNIYTVSNYYNIEFKTREEPVNP</sequence>
<accession>A0A7J8NG25</accession>
<dbReference type="SUPFAM" id="SSF56973">
    <property type="entry name" value="Aerolisin/ETX pore-forming domain"/>
    <property type="match status" value="1"/>
</dbReference>
<dbReference type="InterPro" id="IPR053237">
    <property type="entry name" value="Natterin_C"/>
</dbReference>
<dbReference type="PANTHER" id="PTHR39244">
    <property type="entry name" value="NATTERIN-4"/>
    <property type="match status" value="1"/>
</dbReference>
<dbReference type="Proteomes" id="UP000593572">
    <property type="component" value="Unassembled WGS sequence"/>
</dbReference>
<proteinExistence type="predicted"/>
<keyword evidence="2" id="KW-1185">Reference proteome</keyword>
<feature type="non-terminal residue" evidence="1">
    <location>
        <position position="1"/>
    </location>
</feature>
<reference evidence="1 2" key="1">
    <citation type="journal article" date="2019" name="Genome Biol. Evol.">
        <title>Insights into the evolution of the New World diploid cottons (Gossypium, subgenus Houzingenia) based on genome sequencing.</title>
        <authorList>
            <person name="Grover C.E."/>
            <person name="Arick M.A. 2nd"/>
            <person name="Thrash A."/>
            <person name="Conover J.L."/>
            <person name="Sanders W.S."/>
            <person name="Peterson D.G."/>
            <person name="Frelichowski J.E."/>
            <person name="Scheffler J.A."/>
            <person name="Scheffler B.E."/>
            <person name="Wendel J.F."/>
        </authorList>
    </citation>
    <scope>NUCLEOTIDE SEQUENCE [LARGE SCALE GENOMIC DNA]</scope>
    <source>
        <strain evidence="1">157</strain>
        <tissue evidence="1">Leaf</tissue>
    </source>
</reference>
<dbReference type="AlphaFoldDB" id="A0A7J8NG25"/>
<gene>
    <name evidence="1" type="ORF">Golob_023990</name>
</gene>
<protein>
    <recommendedName>
        <fullName evidence="3">Agglutinin domain-containing protein</fullName>
    </recommendedName>
</protein>
<name>A0A7J8NG25_9ROSI</name>